<reference evidence="4" key="1">
    <citation type="submission" date="2022-11" db="UniProtKB">
        <authorList>
            <consortium name="WormBaseParasite"/>
        </authorList>
    </citation>
    <scope>IDENTIFICATION</scope>
</reference>
<keyword evidence="2" id="KW-1133">Transmembrane helix</keyword>
<evidence type="ECO:0000313" key="3">
    <source>
        <dbReference type="Proteomes" id="UP000887540"/>
    </source>
</evidence>
<name>A0A914CM02_9BILA</name>
<dbReference type="Proteomes" id="UP000887540">
    <property type="component" value="Unplaced"/>
</dbReference>
<evidence type="ECO:0000256" key="1">
    <source>
        <dbReference type="SAM" id="MobiDB-lite"/>
    </source>
</evidence>
<dbReference type="AlphaFoldDB" id="A0A914CM02"/>
<organism evidence="3 4">
    <name type="scientific">Acrobeloides nanus</name>
    <dbReference type="NCBI Taxonomy" id="290746"/>
    <lineage>
        <taxon>Eukaryota</taxon>
        <taxon>Metazoa</taxon>
        <taxon>Ecdysozoa</taxon>
        <taxon>Nematoda</taxon>
        <taxon>Chromadorea</taxon>
        <taxon>Rhabditida</taxon>
        <taxon>Tylenchina</taxon>
        <taxon>Cephalobomorpha</taxon>
        <taxon>Cephaloboidea</taxon>
        <taxon>Cephalobidae</taxon>
        <taxon>Acrobeloides</taxon>
    </lineage>
</organism>
<keyword evidence="2" id="KW-0812">Transmembrane</keyword>
<keyword evidence="2" id="KW-0472">Membrane</keyword>
<accession>A0A914CM02</accession>
<dbReference type="WBParaSite" id="ACRNAN_scaffold123.g30312.t1">
    <property type="protein sequence ID" value="ACRNAN_scaffold123.g30312.t1"/>
    <property type="gene ID" value="ACRNAN_scaffold123.g30312"/>
</dbReference>
<evidence type="ECO:0000313" key="4">
    <source>
        <dbReference type="WBParaSite" id="ACRNAN_scaffold123.g30312.t1"/>
    </source>
</evidence>
<feature type="region of interest" description="Disordered" evidence="1">
    <location>
        <begin position="46"/>
        <end position="66"/>
    </location>
</feature>
<evidence type="ECO:0000256" key="2">
    <source>
        <dbReference type="SAM" id="Phobius"/>
    </source>
</evidence>
<keyword evidence="3" id="KW-1185">Reference proteome</keyword>
<protein>
    <submittedName>
        <fullName evidence="4">ATP synthase F0 subunit 8</fullName>
    </submittedName>
</protein>
<sequence length="66" mass="7576">MGIPLWAWWVFAASILLIVIFLLLDWLVIRRNALGNTCFGFRKNAQSNDNQSQMPHKKSTNMVISV</sequence>
<proteinExistence type="predicted"/>
<feature type="transmembrane region" description="Helical" evidence="2">
    <location>
        <begin position="6"/>
        <end position="29"/>
    </location>
</feature>